<dbReference type="EMBL" id="CAEY01000249">
    <property type="status" value="NOT_ANNOTATED_CDS"/>
    <property type="molecule type" value="Genomic_DNA"/>
</dbReference>
<keyword evidence="3" id="KW-1185">Reference proteome</keyword>
<accession>T1KMZ2</accession>
<protein>
    <submittedName>
        <fullName evidence="2">Uncharacterized protein</fullName>
    </submittedName>
</protein>
<dbReference type="Proteomes" id="UP000015104">
    <property type="component" value="Unassembled WGS sequence"/>
</dbReference>
<evidence type="ECO:0000313" key="3">
    <source>
        <dbReference type="Proteomes" id="UP000015104"/>
    </source>
</evidence>
<keyword evidence="1" id="KW-1133">Transmembrane helix</keyword>
<proteinExistence type="predicted"/>
<organism evidence="2 3">
    <name type="scientific">Tetranychus urticae</name>
    <name type="common">Two-spotted spider mite</name>
    <dbReference type="NCBI Taxonomy" id="32264"/>
    <lineage>
        <taxon>Eukaryota</taxon>
        <taxon>Metazoa</taxon>
        <taxon>Ecdysozoa</taxon>
        <taxon>Arthropoda</taxon>
        <taxon>Chelicerata</taxon>
        <taxon>Arachnida</taxon>
        <taxon>Acari</taxon>
        <taxon>Acariformes</taxon>
        <taxon>Trombidiformes</taxon>
        <taxon>Prostigmata</taxon>
        <taxon>Eleutherengona</taxon>
        <taxon>Raphignathae</taxon>
        <taxon>Tetranychoidea</taxon>
        <taxon>Tetranychidae</taxon>
        <taxon>Tetranychus</taxon>
    </lineage>
</organism>
<feature type="transmembrane region" description="Helical" evidence="1">
    <location>
        <begin position="145"/>
        <end position="169"/>
    </location>
</feature>
<evidence type="ECO:0000256" key="1">
    <source>
        <dbReference type="SAM" id="Phobius"/>
    </source>
</evidence>
<name>T1KMZ2_TETUR</name>
<reference evidence="3" key="1">
    <citation type="submission" date="2011-08" db="EMBL/GenBank/DDBJ databases">
        <authorList>
            <person name="Rombauts S."/>
        </authorList>
    </citation>
    <scope>NUCLEOTIDE SEQUENCE</scope>
    <source>
        <strain evidence="3">London</strain>
    </source>
</reference>
<keyword evidence="1" id="KW-0472">Membrane</keyword>
<keyword evidence="1" id="KW-0812">Transmembrane</keyword>
<evidence type="ECO:0000313" key="2">
    <source>
        <dbReference type="EnsemblMetazoa" id="tetur15g03400.1"/>
    </source>
</evidence>
<sequence>MFTNSHSSSSWLIFVISYYLFIISLLSTSSIVSGYNGYGPYVLGELTLPGRMEIDARCPKAFLDYRYNECRDDVRVDWSGTKNALKAECCYVLDDAHCIRESVKRNCPPEVLDFMDEILLSTESQWRYSTECHDYYKRSLCHFPIWAIVLLSIVGAILLFGCIGGIIYWKCCR</sequence>
<dbReference type="HOGENOM" id="CLU_1549615_0_0_1"/>
<dbReference type="AlphaFoldDB" id="T1KMZ2"/>
<feature type="transmembrane region" description="Helical" evidence="1">
    <location>
        <begin position="12"/>
        <end position="35"/>
    </location>
</feature>
<dbReference type="EnsemblMetazoa" id="tetur15g03400.1">
    <property type="protein sequence ID" value="tetur15g03400.1"/>
    <property type="gene ID" value="tetur15g03400"/>
</dbReference>
<reference evidence="2" key="2">
    <citation type="submission" date="2015-06" db="UniProtKB">
        <authorList>
            <consortium name="EnsemblMetazoa"/>
        </authorList>
    </citation>
    <scope>IDENTIFICATION</scope>
</reference>